<dbReference type="Proteomes" id="UP000030663">
    <property type="component" value="Unassembled WGS sequence"/>
</dbReference>
<protein>
    <recommendedName>
        <fullName evidence="2">C2H2-type domain-containing protein</fullName>
    </recommendedName>
</protein>
<dbReference type="InterPro" id="IPR022698">
    <property type="entry name" value="OrsD"/>
</dbReference>
<evidence type="ECO:0000313" key="3">
    <source>
        <dbReference type="EMBL" id="EXK79344.1"/>
    </source>
</evidence>
<feature type="domain" description="C2H2-type" evidence="2">
    <location>
        <begin position="38"/>
        <end position="62"/>
    </location>
</feature>
<evidence type="ECO:0000259" key="2">
    <source>
        <dbReference type="SMART" id="SM00355"/>
    </source>
</evidence>
<evidence type="ECO:0000313" key="4">
    <source>
        <dbReference type="Proteomes" id="UP000030663"/>
    </source>
</evidence>
<gene>
    <name evidence="3" type="ORF">FOQG_16040</name>
</gene>
<reference evidence="3 4" key="1">
    <citation type="submission" date="2011-11" db="EMBL/GenBank/DDBJ databases">
        <title>The Genome Sequence of Fusarium oxysporum PHW815.</title>
        <authorList>
            <consortium name="The Broad Institute Genome Sequencing Platform"/>
            <person name="Ma L.-J."/>
            <person name="Gale L.R."/>
            <person name="Schwartz D.C."/>
            <person name="Zhou S."/>
            <person name="Corby-Kistler H."/>
            <person name="Young S.K."/>
            <person name="Zeng Q."/>
            <person name="Gargeya S."/>
            <person name="Fitzgerald M."/>
            <person name="Haas B."/>
            <person name="Abouelleil A."/>
            <person name="Alvarado L."/>
            <person name="Arachchi H.M."/>
            <person name="Berlin A."/>
            <person name="Brown A."/>
            <person name="Chapman S.B."/>
            <person name="Chen Z."/>
            <person name="Dunbar C."/>
            <person name="Freedman E."/>
            <person name="Gearin G."/>
            <person name="Goldberg J."/>
            <person name="Griggs A."/>
            <person name="Gujja S."/>
            <person name="Heiman D."/>
            <person name="Howarth C."/>
            <person name="Larson L."/>
            <person name="Lui A."/>
            <person name="MacDonald P.J.P."/>
            <person name="Montmayeur A."/>
            <person name="Murphy C."/>
            <person name="Neiman D."/>
            <person name="Pearson M."/>
            <person name="Priest M."/>
            <person name="Roberts A."/>
            <person name="Saif S."/>
            <person name="Shea T."/>
            <person name="Shenoy N."/>
            <person name="Sisk P."/>
            <person name="Stolte C."/>
            <person name="Sykes S."/>
            <person name="Wortman J."/>
            <person name="Nusbaum C."/>
            <person name="Birren B."/>
        </authorList>
    </citation>
    <scope>NUCLEOTIDE SEQUENCE [LARGE SCALE GENOMIC DNA]</scope>
    <source>
        <strain evidence="3 4">54005</strain>
    </source>
</reference>
<sequence>MSDNEDRTQARLYSQLSSNELAKLDRLGLHLNSPEPAIICKQCGYAITADKDRVSRHLGEIHKVDKAIRRGLNKLIRSLNLPDPKSLRLRPDGSAPHPHLKSLTGASSCRHCGLRSTSDVVLQSHLRETHPVEIELARKSGRHWLREHIKTGLTLQSWTAQGVHKSWIIKIEGAQTSKRQANANILLQETPDAIRDFAQQLFAEEQQRLDLRPRGQDLLHDATQANLMTNWMRRTGWENLLQDARRDILIAMSVLPALTGRPFCLGVHAGESLFSSASVEQQLASIMEATDRLFDRCGDTIRCTDVCVRRWLRGRFPDRPYKAPFELVSKHSSERIYRMELKRCLCLWLRLLQLPHEITKSILGRGLRRSQRKELKRLWEDPAWRVNKAVCSTSTSLLSDICGSDDRSDLGQDEDVDDDAEEDEDEDEDEDEGQESGNGSDNDYVEWPGEDIHDGSDGYSSTMDSPGRGTIAPVDPAADLVLRLAYYMVTEDFEDGRSSSTMLVFFSAVRGLSGTGGEGYLRPHRFTPILSRLIYCVRLIFIEATLPQFEHFYVNIACRPRHGQLETLNAARRDRMCDGTMSPMGEFFSLLDYGRALRRSEGPVYHFYWSEDGQTLSWDGQDHLTMTQFRSLAHEALRQASAHCKRLMYDWDPGDVDLANVRDRLSNTTNGYSFVSDPANGLEDAYLELFMRACVSPVDGLLRKQGRDQSSWDVRAARAYLSAHDDLLRCVMVLIQVDWGQACRISELLTLECCNTASRLRGICNYGARLCAVTRSHKARLTTNNEFQVARFFSPAVSKLMYRYLVYIRPTALAVLRKCFQYNPSAVLLFTPLHRQATWTTKTFTDELRRLSESVPGIAFRMGAQLYRQISIAITERHVSRATAPFNRFNDISSSSDIGEDIAFAWQSGHRPLQRHTTYGLNGAFPDQLQPALLNIYAGLSAKWHAFLWIDEHLYRGITMTNTHGHSNGSSNNDNRAENTEPLSSRKRPDDEMNHMFRWQ</sequence>
<evidence type="ECO:0000256" key="1">
    <source>
        <dbReference type="SAM" id="MobiDB-lite"/>
    </source>
</evidence>
<feature type="compositionally biased region" description="Acidic residues" evidence="1">
    <location>
        <begin position="411"/>
        <end position="434"/>
    </location>
</feature>
<feature type="region of interest" description="Disordered" evidence="1">
    <location>
        <begin position="402"/>
        <end position="471"/>
    </location>
</feature>
<proteinExistence type="predicted"/>
<feature type="domain" description="C2H2-type" evidence="2">
    <location>
        <begin position="107"/>
        <end position="130"/>
    </location>
</feature>
<keyword evidence="4" id="KW-1185">Reference proteome</keyword>
<dbReference type="Pfam" id="PF12013">
    <property type="entry name" value="OrsD"/>
    <property type="match status" value="1"/>
</dbReference>
<feature type="region of interest" description="Disordered" evidence="1">
    <location>
        <begin position="965"/>
        <end position="1000"/>
    </location>
</feature>
<name>X0BLI8_FUSOX</name>
<dbReference type="OrthoDB" id="4845846at2759"/>
<organism evidence="3 4">
    <name type="scientific">Fusarium oxysporum f. sp. raphani 54005</name>
    <dbReference type="NCBI Taxonomy" id="1089458"/>
    <lineage>
        <taxon>Eukaryota</taxon>
        <taxon>Fungi</taxon>
        <taxon>Dikarya</taxon>
        <taxon>Ascomycota</taxon>
        <taxon>Pezizomycotina</taxon>
        <taxon>Sordariomycetes</taxon>
        <taxon>Hypocreomycetidae</taxon>
        <taxon>Hypocreales</taxon>
        <taxon>Nectriaceae</taxon>
        <taxon>Fusarium</taxon>
        <taxon>Fusarium oxysporum species complex</taxon>
    </lineage>
</organism>
<dbReference type="HOGENOM" id="CLU_003093_0_1_1"/>
<accession>X0BLI8</accession>
<dbReference type="AlphaFoldDB" id="X0BLI8"/>
<dbReference type="EMBL" id="JH658474">
    <property type="protein sequence ID" value="EXK79344.1"/>
    <property type="molecule type" value="Genomic_DNA"/>
</dbReference>
<dbReference type="SMART" id="SM00355">
    <property type="entry name" value="ZnF_C2H2"/>
    <property type="match status" value="2"/>
</dbReference>
<feature type="compositionally biased region" description="Basic and acidic residues" evidence="1">
    <location>
        <begin position="987"/>
        <end position="1000"/>
    </location>
</feature>
<dbReference type="InterPro" id="IPR013087">
    <property type="entry name" value="Znf_C2H2_type"/>
</dbReference>